<evidence type="ECO:0000313" key="2">
    <source>
        <dbReference type="EMBL" id="RGD71993.1"/>
    </source>
</evidence>
<name>A0A3E3DS30_9FIRM</name>
<evidence type="ECO:0000313" key="3">
    <source>
        <dbReference type="Proteomes" id="UP000261023"/>
    </source>
</evidence>
<evidence type="ECO:0000256" key="1">
    <source>
        <dbReference type="SAM" id="SignalP"/>
    </source>
</evidence>
<dbReference type="OrthoDB" id="9764112at2"/>
<accession>A0A3E3DS30</accession>
<sequence length="464" mass="50593">MEEGFMKKYLAIPAALCLAASLLTACGGGKSETTAADTKAEQGQTAAAEKETAKTADGGSEQITLRFSWWGGEERLAATLDVIKQFEELNPNIKIEPEYGSSDGYADKLATQLASGTAPDIIQIDPGLMPALVSDETNYFLDLNTSSFNFSNFDENYYKLRINGFYDGKQLGIPTGISGGAVLVNQGLADQIGIDFHTQYTWDDIFDWAKKVREYDDSMYLICSNKDYVANILANNYAKQLSGKTFINEETKEINLTSEQWQEVYTFVKRLYDEEVIAPASYSAAYSGDNMQSDPNWIAGKYVCSFTYMSTMETLAAANADAEYTAGLFPLYKGSDVDAWNANCPQIIAINAKSKSPEAAVEFLDYFFNNEKAMETLGCTRSVPPTAKAREICTADGSLSKLLSEAADVAGSYSGMVDDKYFSAAEAKQIVTDEVEAVGFGVTTPESASEETISLLNNYISGIQ</sequence>
<organism evidence="2 3">
    <name type="scientific">Hungatella hathewayi</name>
    <dbReference type="NCBI Taxonomy" id="154046"/>
    <lineage>
        <taxon>Bacteria</taxon>
        <taxon>Bacillati</taxon>
        <taxon>Bacillota</taxon>
        <taxon>Clostridia</taxon>
        <taxon>Lachnospirales</taxon>
        <taxon>Lachnospiraceae</taxon>
        <taxon>Hungatella</taxon>
    </lineage>
</organism>
<proteinExistence type="predicted"/>
<dbReference type="SUPFAM" id="SSF53850">
    <property type="entry name" value="Periplasmic binding protein-like II"/>
    <property type="match status" value="1"/>
</dbReference>
<dbReference type="PANTHER" id="PTHR43649:SF11">
    <property type="entry name" value="ABC TRANSPORTER SUBSTRATE-BINDING PROTEIN YESO-RELATED"/>
    <property type="match status" value="1"/>
</dbReference>
<protein>
    <submittedName>
        <fullName evidence="2">Extracellular solute-binding protein</fullName>
    </submittedName>
</protein>
<feature type="signal peptide" evidence="1">
    <location>
        <begin position="1"/>
        <end position="25"/>
    </location>
</feature>
<dbReference type="AlphaFoldDB" id="A0A3E3DS30"/>
<gene>
    <name evidence="2" type="ORF">DWX31_02825</name>
</gene>
<dbReference type="Pfam" id="PF01547">
    <property type="entry name" value="SBP_bac_1"/>
    <property type="match status" value="1"/>
</dbReference>
<comment type="caution">
    <text evidence="2">The sequence shown here is derived from an EMBL/GenBank/DDBJ whole genome shotgun (WGS) entry which is preliminary data.</text>
</comment>
<reference evidence="2 3" key="1">
    <citation type="submission" date="2018-08" db="EMBL/GenBank/DDBJ databases">
        <title>A genome reference for cultivated species of the human gut microbiota.</title>
        <authorList>
            <person name="Zou Y."/>
            <person name="Xue W."/>
            <person name="Luo G."/>
        </authorList>
    </citation>
    <scope>NUCLEOTIDE SEQUENCE [LARGE SCALE GENOMIC DNA]</scope>
    <source>
        <strain evidence="2 3">AF19-13AC</strain>
    </source>
</reference>
<dbReference type="InterPro" id="IPR050490">
    <property type="entry name" value="Bact_solute-bd_prot1"/>
</dbReference>
<dbReference type="Gene3D" id="3.40.190.10">
    <property type="entry name" value="Periplasmic binding protein-like II"/>
    <property type="match status" value="2"/>
</dbReference>
<feature type="chain" id="PRO_5038348562" evidence="1">
    <location>
        <begin position="26"/>
        <end position="464"/>
    </location>
</feature>
<dbReference type="InterPro" id="IPR006059">
    <property type="entry name" value="SBP"/>
</dbReference>
<dbReference type="EMBL" id="QTJW01000002">
    <property type="protein sequence ID" value="RGD71993.1"/>
    <property type="molecule type" value="Genomic_DNA"/>
</dbReference>
<dbReference type="PANTHER" id="PTHR43649">
    <property type="entry name" value="ARABINOSE-BINDING PROTEIN-RELATED"/>
    <property type="match status" value="1"/>
</dbReference>
<dbReference type="Proteomes" id="UP000261023">
    <property type="component" value="Unassembled WGS sequence"/>
</dbReference>
<keyword evidence="1" id="KW-0732">Signal</keyword>
<dbReference type="PROSITE" id="PS51257">
    <property type="entry name" value="PROKAR_LIPOPROTEIN"/>
    <property type="match status" value="1"/>
</dbReference>